<feature type="binding site" evidence="5 7">
    <location>
        <begin position="24"/>
        <end position="25"/>
    </location>
    <ligand>
        <name>substrate</name>
    </ligand>
</feature>
<evidence type="ECO:0000256" key="6">
    <source>
        <dbReference type="PIRSR" id="PIRSR613078-1"/>
    </source>
</evidence>
<dbReference type="GO" id="GO:0004619">
    <property type="term" value="F:phosphoglycerate mutase activity"/>
    <property type="evidence" value="ECO:0007669"/>
    <property type="project" value="UniProtKB-UniRule"/>
</dbReference>
<keyword evidence="4 5" id="KW-0413">Isomerase</keyword>
<dbReference type="PANTHER" id="PTHR11931">
    <property type="entry name" value="PHOSPHOGLYCERATE MUTASE"/>
    <property type="match status" value="1"/>
</dbReference>
<evidence type="ECO:0000313" key="10">
    <source>
        <dbReference type="EMBL" id="EES53371.1"/>
    </source>
</evidence>
<dbReference type="InterPro" id="IPR005952">
    <property type="entry name" value="Phosphogly_mut1"/>
</dbReference>
<protein>
    <recommendedName>
        <fullName evidence="5 9">2,3-bisphosphoglycerate-dependent phosphoglycerate mutase</fullName>
        <shortName evidence="5">BPG-dependent PGAM</shortName>
        <shortName evidence="5">PGAM</shortName>
        <shortName evidence="5">Phosphoglyceromutase</shortName>
        <shortName evidence="5">dPGM</shortName>
        <ecNumber evidence="5 9">5.4.2.11</ecNumber>
    </recommendedName>
</protein>
<keyword evidence="3 5" id="KW-0324">Glycolysis</keyword>
<evidence type="ECO:0000256" key="7">
    <source>
        <dbReference type="PIRSR" id="PIRSR613078-2"/>
    </source>
</evidence>
<dbReference type="CDD" id="cd07067">
    <property type="entry name" value="HP_PGM_like"/>
    <property type="match status" value="1"/>
</dbReference>
<proteinExistence type="inferred from homology"/>
<dbReference type="Proteomes" id="UP000009374">
    <property type="component" value="Unassembled WGS sequence"/>
</dbReference>
<dbReference type="EMBL" id="GG693864">
    <property type="protein sequence ID" value="EES53371.1"/>
    <property type="molecule type" value="Genomic_DNA"/>
</dbReference>
<keyword evidence="2 5" id="KW-0312">Gluconeogenesis</keyword>
<dbReference type="SMART" id="SM00855">
    <property type="entry name" value="PGAM"/>
    <property type="match status" value="1"/>
</dbReference>
<keyword evidence="11" id="KW-1185">Reference proteome</keyword>
<evidence type="ECO:0000256" key="9">
    <source>
        <dbReference type="RuleBase" id="RU004512"/>
    </source>
</evidence>
<organism evidence="10 11">
    <name type="scientific">Leptospirillum ferrodiazotrophum</name>
    <dbReference type="NCBI Taxonomy" id="412449"/>
    <lineage>
        <taxon>Bacteria</taxon>
        <taxon>Pseudomonadati</taxon>
        <taxon>Nitrospirota</taxon>
        <taxon>Nitrospiria</taxon>
        <taxon>Nitrospirales</taxon>
        <taxon>Nitrospiraceae</taxon>
        <taxon>Leptospirillum</taxon>
    </lineage>
</organism>
<dbReference type="HAMAP" id="MF_01039">
    <property type="entry name" value="PGAM_GpmA"/>
    <property type="match status" value="1"/>
</dbReference>
<feature type="binding site" evidence="5 7">
    <location>
        <begin position="159"/>
        <end position="160"/>
    </location>
    <ligand>
        <name>substrate</name>
    </ligand>
</feature>
<feature type="active site" description="Tele-phosphohistidine intermediate" evidence="5 6">
    <location>
        <position position="12"/>
    </location>
</feature>
<reference evidence="10 11" key="1">
    <citation type="journal article" date="2009" name="Appl. Environ. Microbiol.">
        <title>Community genomic and proteomic analyses of chemoautotrophic iron-oxidizing "Leptospirillum rubarum" (Group II) and "Leptospirillum ferrodiazotrophum" (Group III) bacteria in acid mine drainage biofilms.</title>
        <authorList>
            <person name="Goltsman D.S."/>
            <person name="Denef V.J."/>
            <person name="Singer S.W."/>
            <person name="VerBerkmoes N.C."/>
            <person name="Lefsrud M."/>
            <person name="Mueller R.S."/>
            <person name="Dick G.J."/>
            <person name="Sun C.L."/>
            <person name="Wheeler K.E."/>
            <person name="Zemla A."/>
            <person name="Baker B.J."/>
            <person name="Hauser L."/>
            <person name="Land M."/>
            <person name="Shah M.B."/>
            <person name="Thelen M.P."/>
            <person name="Hettich R.L."/>
            <person name="Banfield J.F."/>
        </authorList>
    </citation>
    <scope>NUCLEOTIDE SEQUENCE [LARGE SCALE GENOMIC DNA]</scope>
</reference>
<name>C6HVL2_9BACT</name>
<evidence type="ECO:0000256" key="8">
    <source>
        <dbReference type="PIRSR" id="PIRSR613078-3"/>
    </source>
</evidence>
<feature type="binding site" evidence="5 7">
    <location>
        <begin position="11"/>
        <end position="18"/>
    </location>
    <ligand>
        <name>substrate</name>
    </ligand>
</feature>
<dbReference type="UniPathway" id="UPA00109">
    <property type="reaction ID" value="UER00186"/>
</dbReference>
<feature type="binding site" evidence="5 7">
    <location>
        <begin position="88"/>
        <end position="91"/>
    </location>
    <ligand>
        <name>substrate</name>
    </ligand>
</feature>
<dbReference type="PROSITE" id="PS00175">
    <property type="entry name" value="PG_MUTASE"/>
    <property type="match status" value="1"/>
</dbReference>
<feature type="binding site" evidence="5 7">
    <location>
        <begin position="115"/>
        <end position="116"/>
    </location>
    <ligand>
        <name>substrate</name>
    </ligand>
</feature>
<comment type="similarity">
    <text evidence="1 5">Belongs to the phosphoglycerate mutase family. BPG-dependent PGAM subfamily.</text>
</comment>
<dbReference type="Gene3D" id="3.40.50.1240">
    <property type="entry name" value="Phosphoglycerate mutase-like"/>
    <property type="match status" value="1"/>
</dbReference>
<gene>
    <name evidence="5" type="primary">gpmA</name>
    <name evidence="10" type="ORF">UBAL3_79320020</name>
</gene>
<dbReference type="EC" id="5.4.2.11" evidence="5 9"/>
<feature type="binding site" evidence="5 7">
    <location>
        <position position="99"/>
    </location>
    <ligand>
        <name>substrate</name>
    </ligand>
</feature>
<comment type="function">
    <text evidence="5 9">Catalyzes the interconversion of 2-phosphoglycerate and 3-phosphoglycerate.</text>
</comment>
<dbReference type="InterPro" id="IPR029033">
    <property type="entry name" value="His_PPase_superfam"/>
</dbReference>
<comment type="catalytic activity">
    <reaction evidence="5 9">
        <text>(2R)-2-phosphoglycerate = (2R)-3-phosphoglycerate</text>
        <dbReference type="Rhea" id="RHEA:15901"/>
        <dbReference type="ChEBI" id="CHEBI:58272"/>
        <dbReference type="ChEBI" id="CHEBI:58289"/>
        <dbReference type="EC" id="5.4.2.11"/>
    </reaction>
</comment>
<dbReference type="PIRSF" id="PIRSF000709">
    <property type="entry name" value="6PFK_2-Ptase"/>
    <property type="match status" value="1"/>
</dbReference>
<evidence type="ECO:0000256" key="3">
    <source>
        <dbReference type="ARBA" id="ARBA00023152"/>
    </source>
</evidence>
<evidence type="ECO:0000313" key="11">
    <source>
        <dbReference type="Proteomes" id="UP000009374"/>
    </source>
</evidence>
<feature type="site" description="Transition state stabilizer" evidence="5 8">
    <location>
        <position position="158"/>
    </location>
</feature>
<comment type="pathway">
    <text evidence="5 9">Carbohydrate degradation; glycolysis; pyruvate from D-glyceraldehyde 3-phosphate: step 3/5.</text>
</comment>
<sequence length="220" mass="24410">MGNEALLILVRHGESVWNKENRFTGWVDVDLSPLGMEEARRAGLRLKSYPVTRAYTSGLKRAQKTLELILETSEHKGIPVERSEALNERHYGDLQGLDKAETAKKYGDEQVHIWRRSYDVAPPGGESLKTTKDRVLPYVHTAILPALLKGENCLVVAHGNSLRAMIMELESLTKEQILEVNIPTATPIVYRLAIVPGASPIPELPGIQIREKKTLDGTAG</sequence>
<evidence type="ECO:0000256" key="1">
    <source>
        <dbReference type="ARBA" id="ARBA00006717"/>
    </source>
</evidence>
<evidence type="ECO:0000256" key="4">
    <source>
        <dbReference type="ARBA" id="ARBA00023235"/>
    </source>
</evidence>
<dbReference type="Pfam" id="PF00300">
    <property type="entry name" value="His_Phos_1"/>
    <property type="match status" value="1"/>
</dbReference>
<dbReference type="GO" id="GO:0006094">
    <property type="term" value="P:gluconeogenesis"/>
    <property type="evidence" value="ECO:0007669"/>
    <property type="project" value="UniProtKB-UniRule"/>
</dbReference>
<dbReference type="AlphaFoldDB" id="C6HVL2"/>
<accession>C6HVL2</accession>
<feature type="binding site" evidence="5 7">
    <location>
        <position position="61"/>
    </location>
    <ligand>
        <name>substrate</name>
    </ligand>
</feature>
<dbReference type="GO" id="GO:0006096">
    <property type="term" value="P:glycolytic process"/>
    <property type="evidence" value="ECO:0007669"/>
    <property type="project" value="UniProtKB-UniRule"/>
</dbReference>
<dbReference type="SUPFAM" id="SSF53254">
    <property type="entry name" value="Phosphoglycerate mutase-like"/>
    <property type="match status" value="1"/>
</dbReference>
<evidence type="ECO:0000256" key="5">
    <source>
        <dbReference type="HAMAP-Rule" id="MF_01039"/>
    </source>
</evidence>
<dbReference type="InterPro" id="IPR013078">
    <property type="entry name" value="His_Pase_superF_clade-1"/>
</dbReference>
<dbReference type="InterPro" id="IPR001345">
    <property type="entry name" value="PG/BPGM_mutase_AS"/>
</dbReference>
<feature type="active site" description="Proton donor/acceptor" evidence="5 6">
    <location>
        <position position="88"/>
    </location>
</feature>
<evidence type="ECO:0000256" key="2">
    <source>
        <dbReference type="ARBA" id="ARBA00022432"/>
    </source>
</evidence>
<dbReference type="NCBIfam" id="TIGR01258">
    <property type="entry name" value="pgm_1"/>
    <property type="match status" value="1"/>
</dbReference>